<dbReference type="InterPro" id="IPR001173">
    <property type="entry name" value="Glyco_trans_2-like"/>
</dbReference>
<evidence type="ECO:0000256" key="4">
    <source>
        <dbReference type="SAM" id="Phobius"/>
    </source>
</evidence>
<dbReference type="InterPro" id="IPR029044">
    <property type="entry name" value="Nucleotide-diphossugar_trans"/>
</dbReference>
<accession>A0A7G6E876</accession>
<dbReference type="EMBL" id="CP045798">
    <property type="protein sequence ID" value="QNB48280.1"/>
    <property type="molecule type" value="Genomic_DNA"/>
</dbReference>
<feature type="transmembrane region" description="Helical" evidence="4">
    <location>
        <begin position="324"/>
        <end position="348"/>
    </location>
</feature>
<keyword evidence="4" id="KW-1133">Transmembrane helix</keyword>
<organism evidence="6 7">
    <name type="scientific">Thermanaerosceptrum fracticalcis</name>
    <dbReference type="NCBI Taxonomy" id="1712410"/>
    <lineage>
        <taxon>Bacteria</taxon>
        <taxon>Bacillati</taxon>
        <taxon>Bacillota</taxon>
        <taxon>Clostridia</taxon>
        <taxon>Eubacteriales</taxon>
        <taxon>Peptococcaceae</taxon>
        <taxon>Thermanaerosceptrum</taxon>
    </lineage>
</organism>
<gene>
    <name evidence="6" type="ORF">BR63_03545</name>
</gene>
<evidence type="ECO:0000256" key="1">
    <source>
        <dbReference type="ARBA" id="ARBA00006739"/>
    </source>
</evidence>
<name>A0A7G6E876_THEFR</name>
<dbReference type="OrthoDB" id="9768769at2"/>
<keyword evidence="4" id="KW-0812">Transmembrane</keyword>
<dbReference type="Gene3D" id="3.90.550.10">
    <property type="entry name" value="Spore Coat Polysaccharide Biosynthesis Protein SpsA, Chain A"/>
    <property type="match status" value="1"/>
</dbReference>
<protein>
    <submittedName>
        <fullName evidence="6">Glycosyltransferase</fullName>
    </submittedName>
</protein>
<evidence type="ECO:0000313" key="7">
    <source>
        <dbReference type="Proteomes" id="UP000515847"/>
    </source>
</evidence>
<dbReference type="AlphaFoldDB" id="A0A7G6E876"/>
<dbReference type="Proteomes" id="UP000515847">
    <property type="component" value="Chromosome"/>
</dbReference>
<keyword evidence="4" id="KW-0472">Membrane</keyword>
<evidence type="ECO:0000256" key="3">
    <source>
        <dbReference type="ARBA" id="ARBA00022679"/>
    </source>
</evidence>
<feature type="transmembrane region" description="Helical" evidence="4">
    <location>
        <begin position="287"/>
        <end position="312"/>
    </location>
</feature>
<reference evidence="6 7" key="1">
    <citation type="journal article" date="2019" name="Front. Microbiol.">
        <title>Thermoanaerosceptrum fracticalcis gen. nov. sp. nov., a Novel Fumarate-Fermenting Microorganism From a Deep Fractured Carbonate Aquifer of the US Great Basin.</title>
        <authorList>
            <person name="Hamilton-Brehm S.D."/>
            <person name="Stewart L.E."/>
            <person name="Zavarin M."/>
            <person name="Caldwell M."/>
            <person name="Lawson P.A."/>
            <person name="Onstott T.C."/>
            <person name="Grzymski J."/>
            <person name="Neveux I."/>
            <person name="Lollar B.S."/>
            <person name="Russell C.E."/>
            <person name="Moser D.P."/>
        </authorList>
    </citation>
    <scope>NUCLEOTIDE SEQUENCE [LARGE SCALE GENOMIC DNA]</scope>
    <source>
        <strain evidence="6 7">DRI-13</strain>
    </source>
</reference>
<evidence type="ECO:0000256" key="2">
    <source>
        <dbReference type="ARBA" id="ARBA00022676"/>
    </source>
</evidence>
<sequence length="410" mass="47618">MLVYAVRHFIFSYNRIFGRQRMYYSDIYDSELPFVSVLIPMHNEENVLQYVLDALLECNYEKDRFEIIPINDNSSDATGKMLDEYHRRHPLIQPLHRYSEERGKPASLNDAMQLAKGEIIIVFDADYRPGKDLLRQLVLAFADPEVGAVMGRVIPYNTNKNLLTRLLNLERSGGYQADQQARYNLKTIPQYGGTVGGFRKSIIIETGGFDPRVLAEDTELTYRLYTKGWKVVYANAAECYEEVPETWKARAKQVRRWSRGHNAVMFRYFLPVIFSKHMTLREKIDGLLLLIVYAVPFLFALGLIDSIALFFLGEMNVFSGWWAIFFVGAYNSFGNFAPFYEIAIALMVDGVKRDILLLPLIAFNYYYYLWYISLGFLDAVIDLITKRDVKWVKTKRFENSVKAGVTQHWH</sequence>
<comment type="similarity">
    <text evidence="1">Belongs to the glycosyltransferase 2 family.</text>
</comment>
<dbReference type="SUPFAM" id="SSF53448">
    <property type="entry name" value="Nucleotide-diphospho-sugar transferases"/>
    <property type="match status" value="1"/>
</dbReference>
<keyword evidence="7" id="KW-1185">Reference proteome</keyword>
<dbReference type="PANTHER" id="PTHR43630:SF1">
    <property type="entry name" value="POLY-BETA-1,6-N-ACETYL-D-GLUCOSAMINE SYNTHASE"/>
    <property type="match status" value="1"/>
</dbReference>
<keyword evidence="3 6" id="KW-0808">Transferase</keyword>
<dbReference type="Pfam" id="PF00535">
    <property type="entry name" value="Glycos_transf_2"/>
    <property type="match status" value="1"/>
</dbReference>
<evidence type="ECO:0000259" key="5">
    <source>
        <dbReference type="Pfam" id="PF00535"/>
    </source>
</evidence>
<dbReference type="PANTHER" id="PTHR43630">
    <property type="entry name" value="POLY-BETA-1,6-N-ACETYL-D-GLUCOSAMINE SYNTHASE"/>
    <property type="match status" value="1"/>
</dbReference>
<dbReference type="GO" id="GO:0016757">
    <property type="term" value="F:glycosyltransferase activity"/>
    <property type="evidence" value="ECO:0007669"/>
    <property type="project" value="UniProtKB-KW"/>
</dbReference>
<evidence type="ECO:0000313" key="6">
    <source>
        <dbReference type="EMBL" id="QNB48280.1"/>
    </source>
</evidence>
<feature type="domain" description="Glycosyltransferase 2-like" evidence="5">
    <location>
        <begin position="36"/>
        <end position="201"/>
    </location>
</feature>
<keyword evidence="2" id="KW-0328">Glycosyltransferase</keyword>
<dbReference type="CDD" id="cd06423">
    <property type="entry name" value="CESA_like"/>
    <property type="match status" value="1"/>
</dbReference>
<proteinExistence type="inferred from homology"/>
<dbReference type="KEGG" id="tfr:BR63_03545"/>